<dbReference type="EMBL" id="ML213504">
    <property type="protein sequence ID" value="TFK56288.1"/>
    <property type="molecule type" value="Genomic_DNA"/>
</dbReference>
<gene>
    <name evidence="2" type="ORF">OE88DRAFT_728596</name>
</gene>
<evidence type="ECO:0000313" key="3">
    <source>
        <dbReference type="Proteomes" id="UP000305948"/>
    </source>
</evidence>
<name>A0A5C3NJI7_9AGAM</name>
<reference evidence="2 3" key="1">
    <citation type="journal article" date="2019" name="Nat. Ecol. Evol.">
        <title>Megaphylogeny resolves global patterns of mushroom evolution.</title>
        <authorList>
            <person name="Varga T."/>
            <person name="Krizsan K."/>
            <person name="Foldi C."/>
            <person name="Dima B."/>
            <person name="Sanchez-Garcia M."/>
            <person name="Sanchez-Ramirez S."/>
            <person name="Szollosi G.J."/>
            <person name="Szarkandi J.G."/>
            <person name="Papp V."/>
            <person name="Albert L."/>
            <person name="Andreopoulos W."/>
            <person name="Angelini C."/>
            <person name="Antonin V."/>
            <person name="Barry K.W."/>
            <person name="Bougher N.L."/>
            <person name="Buchanan P."/>
            <person name="Buyck B."/>
            <person name="Bense V."/>
            <person name="Catcheside P."/>
            <person name="Chovatia M."/>
            <person name="Cooper J."/>
            <person name="Damon W."/>
            <person name="Desjardin D."/>
            <person name="Finy P."/>
            <person name="Geml J."/>
            <person name="Haridas S."/>
            <person name="Hughes K."/>
            <person name="Justo A."/>
            <person name="Karasinski D."/>
            <person name="Kautmanova I."/>
            <person name="Kiss B."/>
            <person name="Kocsube S."/>
            <person name="Kotiranta H."/>
            <person name="LaButti K.M."/>
            <person name="Lechner B.E."/>
            <person name="Liimatainen K."/>
            <person name="Lipzen A."/>
            <person name="Lukacs Z."/>
            <person name="Mihaltcheva S."/>
            <person name="Morgado L.N."/>
            <person name="Niskanen T."/>
            <person name="Noordeloos M.E."/>
            <person name="Ohm R.A."/>
            <person name="Ortiz-Santana B."/>
            <person name="Ovrebo C."/>
            <person name="Racz N."/>
            <person name="Riley R."/>
            <person name="Savchenko A."/>
            <person name="Shiryaev A."/>
            <person name="Soop K."/>
            <person name="Spirin V."/>
            <person name="Szebenyi C."/>
            <person name="Tomsovsky M."/>
            <person name="Tulloss R.E."/>
            <person name="Uehling J."/>
            <person name="Grigoriev I.V."/>
            <person name="Vagvolgyi C."/>
            <person name="Papp T."/>
            <person name="Martin F.M."/>
            <person name="Miettinen O."/>
            <person name="Hibbett D.S."/>
            <person name="Nagy L.G."/>
        </authorList>
    </citation>
    <scope>NUCLEOTIDE SEQUENCE [LARGE SCALE GENOMIC DNA]</scope>
    <source>
        <strain evidence="2 3">OMC1185</strain>
    </source>
</reference>
<evidence type="ECO:0000313" key="2">
    <source>
        <dbReference type="EMBL" id="TFK56288.1"/>
    </source>
</evidence>
<feature type="region of interest" description="Disordered" evidence="1">
    <location>
        <begin position="20"/>
        <end position="90"/>
    </location>
</feature>
<dbReference type="Proteomes" id="UP000305948">
    <property type="component" value="Unassembled WGS sequence"/>
</dbReference>
<proteinExistence type="predicted"/>
<keyword evidence="3" id="KW-1185">Reference proteome</keyword>
<feature type="compositionally biased region" description="Polar residues" evidence="1">
    <location>
        <begin position="23"/>
        <end position="40"/>
    </location>
</feature>
<evidence type="ECO:0000256" key="1">
    <source>
        <dbReference type="SAM" id="MobiDB-lite"/>
    </source>
</evidence>
<accession>A0A5C3NJI7</accession>
<sequence length="90" mass="9750">MPFYLSEPRICRGQHVAVDGRPVSSTSPEGTVSGLYNTIRENPVVPREREKPKSSQSTPATKMKISPTGQKDVGNLGCSLTGQRHGVLED</sequence>
<protein>
    <submittedName>
        <fullName evidence="2">Uncharacterized protein</fullName>
    </submittedName>
</protein>
<dbReference type="AlphaFoldDB" id="A0A5C3NJI7"/>
<organism evidence="2 3">
    <name type="scientific">Heliocybe sulcata</name>
    <dbReference type="NCBI Taxonomy" id="5364"/>
    <lineage>
        <taxon>Eukaryota</taxon>
        <taxon>Fungi</taxon>
        <taxon>Dikarya</taxon>
        <taxon>Basidiomycota</taxon>
        <taxon>Agaricomycotina</taxon>
        <taxon>Agaricomycetes</taxon>
        <taxon>Gloeophyllales</taxon>
        <taxon>Gloeophyllaceae</taxon>
        <taxon>Heliocybe</taxon>
    </lineage>
</organism>